<dbReference type="Proteomes" id="UP000509623">
    <property type="component" value="Chromosome"/>
</dbReference>
<reference evidence="10" key="3">
    <citation type="journal article" date="2022" name="Int. J. Syst. Evol. Microbiol.">
        <title>Caproicibacterium lactatifermentans sp. nov., isolated from pit clay used for the production of Chinese strong aroma-type liquor.</title>
        <authorList>
            <person name="Wang H."/>
            <person name="Gu Y."/>
            <person name="Zhao D."/>
            <person name="Qiao Z."/>
            <person name="Zheng J."/>
            <person name="Gao J."/>
            <person name="Ren C."/>
            <person name="Xu Y."/>
        </authorList>
    </citation>
    <scope>NUCLEOTIDE SEQUENCE</scope>
    <source>
        <strain evidence="10">JNU-WLY1368</strain>
    </source>
</reference>
<evidence type="ECO:0000313" key="12">
    <source>
        <dbReference type="Proteomes" id="UP000509623"/>
    </source>
</evidence>
<keyword evidence="2" id="KW-0813">Transport</keyword>
<dbReference type="EMBL" id="CP046051">
    <property type="protein sequence ID" value="QKN23462.1"/>
    <property type="molecule type" value="Genomic_DNA"/>
</dbReference>
<dbReference type="PRINTS" id="PR00335">
    <property type="entry name" value="KUPTAKETRKA"/>
</dbReference>
<evidence type="ECO:0000313" key="10">
    <source>
        <dbReference type="EMBL" id="QKO29861.1"/>
    </source>
</evidence>
<dbReference type="Gene3D" id="3.40.50.720">
    <property type="entry name" value="NAD(P)-binding Rossmann-like Domain"/>
    <property type="match status" value="1"/>
</dbReference>
<gene>
    <name evidence="9" type="ORF">GJQ69_02525</name>
    <name evidence="10" type="ORF">GKP14_01840</name>
</gene>
<protein>
    <recommendedName>
        <fullName evidence="1">Trk system potassium uptake protein TrkA</fullName>
    </recommendedName>
</protein>
<evidence type="ECO:0000256" key="5">
    <source>
        <dbReference type="ARBA" id="ARBA00023027"/>
    </source>
</evidence>
<dbReference type="InterPro" id="IPR050721">
    <property type="entry name" value="Trk_Ktr_HKT_K-transport"/>
</dbReference>
<dbReference type="SUPFAM" id="SSF116726">
    <property type="entry name" value="TrkA C-terminal domain-like"/>
    <property type="match status" value="1"/>
</dbReference>
<keyword evidence="12" id="KW-1185">Reference proteome</keyword>
<evidence type="ECO:0000259" key="7">
    <source>
        <dbReference type="PROSITE" id="PS51201"/>
    </source>
</evidence>
<keyword evidence="4" id="KW-0630">Potassium</keyword>
<evidence type="ECO:0000313" key="9">
    <source>
        <dbReference type="EMBL" id="QKN23462.1"/>
    </source>
</evidence>
<dbReference type="InterPro" id="IPR036291">
    <property type="entry name" value="NAD(P)-bd_dom_sf"/>
</dbReference>
<sequence>MNIVIMGGGKLGRQLARNMLDRKCTVHLIEKNKARCMCLANELDIEIICGDGTELEVLQRARTKDANCFLAVGGSDQDNLVACQLARREFGVQKVIARANDPRNLPVLRTLGTEIVVSSTEIITNLIEQQVDMAEMRLLATLNKGRAAICAVTLPKNTRLRGVALKNLKLPNGSLVISVVRGEKMVVPNGETIFQPLDEIVAVCEGDSQAKLQDLLTAITTKQSVTH</sequence>
<dbReference type="PANTHER" id="PTHR43833">
    <property type="entry name" value="POTASSIUM CHANNEL PROTEIN 2-RELATED-RELATED"/>
    <property type="match status" value="1"/>
</dbReference>
<evidence type="ECO:0000256" key="6">
    <source>
        <dbReference type="ARBA" id="ARBA00023065"/>
    </source>
</evidence>
<dbReference type="PROSITE" id="PS51201">
    <property type="entry name" value="RCK_N"/>
    <property type="match status" value="1"/>
</dbReference>
<evidence type="ECO:0000313" key="11">
    <source>
        <dbReference type="Proteomes" id="UP000501316"/>
    </source>
</evidence>
<evidence type="ECO:0000256" key="4">
    <source>
        <dbReference type="ARBA" id="ARBA00022958"/>
    </source>
</evidence>
<evidence type="ECO:0000259" key="8">
    <source>
        <dbReference type="PROSITE" id="PS51202"/>
    </source>
</evidence>
<keyword evidence="5" id="KW-0520">NAD</keyword>
<keyword evidence="3" id="KW-0633">Potassium transport</keyword>
<name>A0A859DRP7_9FIRM</name>
<evidence type="ECO:0000256" key="3">
    <source>
        <dbReference type="ARBA" id="ARBA00022538"/>
    </source>
</evidence>
<dbReference type="InterPro" id="IPR003148">
    <property type="entry name" value="RCK_N"/>
</dbReference>
<organism evidence="9 11">
    <name type="scientific">Caproicibacterium lactatifermentans</name>
    <dbReference type="NCBI Taxonomy" id="2666138"/>
    <lineage>
        <taxon>Bacteria</taxon>
        <taxon>Bacillati</taxon>
        <taxon>Bacillota</taxon>
        <taxon>Clostridia</taxon>
        <taxon>Eubacteriales</taxon>
        <taxon>Oscillospiraceae</taxon>
        <taxon>Caproicibacterium</taxon>
    </lineage>
</organism>
<proteinExistence type="predicted"/>
<dbReference type="Gene3D" id="3.30.70.1450">
    <property type="entry name" value="Regulator of K+ conductance, C-terminal domain"/>
    <property type="match status" value="1"/>
</dbReference>
<dbReference type="RefSeq" id="WP_086036351.1">
    <property type="nucleotide sequence ID" value="NZ_CP046051.1"/>
</dbReference>
<accession>A0A859DRP7</accession>
<evidence type="ECO:0000256" key="2">
    <source>
        <dbReference type="ARBA" id="ARBA00022448"/>
    </source>
</evidence>
<dbReference type="GO" id="GO:0005886">
    <property type="term" value="C:plasma membrane"/>
    <property type="evidence" value="ECO:0007669"/>
    <property type="project" value="InterPro"/>
</dbReference>
<dbReference type="GO" id="GO:0015079">
    <property type="term" value="F:potassium ion transmembrane transporter activity"/>
    <property type="evidence" value="ECO:0007669"/>
    <property type="project" value="InterPro"/>
</dbReference>
<dbReference type="SUPFAM" id="SSF51735">
    <property type="entry name" value="NAD(P)-binding Rossmann-fold domains"/>
    <property type="match status" value="1"/>
</dbReference>
<dbReference type="EMBL" id="CP046161">
    <property type="protein sequence ID" value="QKO29861.1"/>
    <property type="molecule type" value="Genomic_DNA"/>
</dbReference>
<dbReference type="Proteomes" id="UP000501316">
    <property type="component" value="Chromosome"/>
</dbReference>
<reference evidence="11 12" key="1">
    <citation type="submission" date="2019-11" db="EMBL/GenBank/DDBJ databases">
        <authorList>
            <person name="Ren C."/>
            <person name="Wang H."/>
            <person name="Xu Y."/>
        </authorList>
    </citation>
    <scope>NUCLEOTIDE SEQUENCE [LARGE SCALE GENOMIC DNA]</scope>
    <source>
        <strain evidence="12">JNU-WLY1368</strain>
        <strain evidence="9 11">LBM 19010</strain>
    </source>
</reference>
<dbReference type="PROSITE" id="PS51202">
    <property type="entry name" value="RCK_C"/>
    <property type="match status" value="1"/>
</dbReference>
<feature type="domain" description="RCK C-terminal" evidence="8">
    <location>
        <begin position="137"/>
        <end position="218"/>
    </location>
</feature>
<dbReference type="AlphaFoldDB" id="A0A859DRP7"/>
<feature type="domain" description="RCK N-terminal" evidence="7">
    <location>
        <begin position="1"/>
        <end position="117"/>
    </location>
</feature>
<dbReference type="InterPro" id="IPR036721">
    <property type="entry name" value="RCK_C_sf"/>
</dbReference>
<dbReference type="Pfam" id="PF02254">
    <property type="entry name" value="TrkA_N"/>
    <property type="match status" value="1"/>
</dbReference>
<reference evidence="10" key="2">
    <citation type="journal article" date="2021" name="Appl. Environ. Microbiol.">
        <title>Adaptability of a Caproate-Producing Bacterium Contributes to Its Dominance in an Anaerobic Fermentation System.</title>
        <authorList>
            <person name="Wang H."/>
            <person name="Gu Y."/>
            <person name="Zhou W."/>
            <person name="Zhao D."/>
            <person name="Qiao Z."/>
            <person name="Zheng J."/>
            <person name="Gao J."/>
            <person name="Chen X."/>
            <person name="Ren C."/>
            <person name="Xu Y."/>
        </authorList>
    </citation>
    <scope>NUCLEOTIDE SEQUENCE</scope>
    <source>
        <strain evidence="10">JNU-WLY1368</strain>
    </source>
</reference>
<dbReference type="InterPro" id="IPR006037">
    <property type="entry name" value="RCK_C"/>
</dbReference>
<dbReference type="InterPro" id="IPR006036">
    <property type="entry name" value="K_uptake_TrkA"/>
</dbReference>
<dbReference type="PANTHER" id="PTHR43833:SF5">
    <property type="entry name" value="TRK SYSTEM POTASSIUM UPTAKE PROTEIN TRKA"/>
    <property type="match status" value="1"/>
</dbReference>
<dbReference type="KEGG" id="clf:GJQ69_02525"/>
<evidence type="ECO:0000256" key="1">
    <source>
        <dbReference type="ARBA" id="ARBA00017378"/>
    </source>
</evidence>
<keyword evidence="6" id="KW-0406">Ion transport</keyword>
<dbReference type="Pfam" id="PF02080">
    <property type="entry name" value="TrkA_C"/>
    <property type="match status" value="1"/>
</dbReference>